<dbReference type="EMBL" id="GL376569">
    <property type="status" value="NOT_ANNOTATED_CDS"/>
    <property type="molecule type" value="Genomic_DNA"/>
</dbReference>
<dbReference type="EnsemblProtists" id="PYU1_T014809">
    <property type="protein sequence ID" value="PYU1_T014809"/>
    <property type="gene ID" value="PYU1_G014778"/>
</dbReference>
<protein>
    <submittedName>
        <fullName evidence="2">Uncharacterized protein</fullName>
    </submittedName>
</protein>
<dbReference type="HOGENOM" id="CLU_2042763_0_0_1"/>
<reference evidence="3" key="1">
    <citation type="journal article" date="2010" name="Genome Biol.">
        <title>Genome sequence of the necrotrophic plant pathogen Pythium ultimum reveals original pathogenicity mechanisms and effector repertoire.</title>
        <authorList>
            <person name="Levesque C.A."/>
            <person name="Brouwer H."/>
            <person name="Cano L."/>
            <person name="Hamilton J.P."/>
            <person name="Holt C."/>
            <person name="Huitema E."/>
            <person name="Raffaele S."/>
            <person name="Robideau G.P."/>
            <person name="Thines M."/>
            <person name="Win J."/>
            <person name="Zerillo M.M."/>
            <person name="Beakes G.W."/>
            <person name="Boore J.L."/>
            <person name="Busam D."/>
            <person name="Dumas B."/>
            <person name="Ferriera S."/>
            <person name="Fuerstenberg S.I."/>
            <person name="Gachon C.M."/>
            <person name="Gaulin E."/>
            <person name="Govers F."/>
            <person name="Grenville-Briggs L."/>
            <person name="Horner N."/>
            <person name="Hostetler J."/>
            <person name="Jiang R.H."/>
            <person name="Johnson J."/>
            <person name="Krajaejun T."/>
            <person name="Lin H."/>
            <person name="Meijer H.J."/>
            <person name="Moore B."/>
            <person name="Morris P."/>
            <person name="Phuntmart V."/>
            <person name="Puiu D."/>
            <person name="Shetty J."/>
            <person name="Stajich J.E."/>
            <person name="Tripathy S."/>
            <person name="Wawra S."/>
            <person name="van West P."/>
            <person name="Whitty B.R."/>
            <person name="Coutinho P.M."/>
            <person name="Henrissat B."/>
            <person name="Martin F."/>
            <person name="Thomas P.D."/>
            <person name="Tyler B.M."/>
            <person name="De Vries R.P."/>
            <person name="Kamoun S."/>
            <person name="Yandell M."/>
            <person name="Tisserat N."/>
            <person name="Buell C.R."/>
        </authorList>
    </citation>
    <scope>NUCLEOTIDE SEQUENCE</scope>
    <source>
        <strain evidence="3">DAOM:BR144</strain>
    </source>
</reference>
<evidence type="ECO:0000313" key="3">
    <source>
        <dbReference type="Proteomes" id="UP000019132"/>
    </source>
</evidence>
<keyword evidence="3" id="KW-1185">Reference proteome</keyword>
<organism evidence="2 3">
    <name type="scientific">Globisporangium ultimum (strain ATCC 200006 / CBS 805.95 / DAOM BR144)</name>
    <name type="common">Pythium ultimum</name>
    <dbReference type="NCBI Taxonomy" id="431595"/>
    <lineage>
        <taxon>Eukaryota</taxon>
        <taxon>Sar</taxon>
        <taxon>Stramenopiles</taxon>
        <taxon>Oomycota</taxon>
        <taxon>Peronosporomycetes</taxon>
        <taxon>Pythiales</taxon>
        <taxon>Pythiaceae</taxon>
        <taxon>Globisporangium</taxon>
    </lineage>
</organism>
<dbReference type="OMA" id="ANKSSEC"/>
<accession>K3XC60</accession>
<dbReference type="Gene3D" id="2.30.29.30">
    <property type="entry name" value="Pleckstrin-homology domain (PH domain)/Phosphotyrosine-binding domain (PTB)"/>
    <property type="match status" value="1"/>
</dbReference>
<proteinExistence type="predicted"/>
<dbReference type="AlphaFoldDB" id="K3XC60"/>
<feature type="region of interest" description="Disordered" evidence="1">
    <location>
        <begin position="16"/>
        <end position="37"/>
    </location>
</feature>
<dbReference type="Proteomes" id="UP000019132">
    <property type="component" value="Unassembled WGS sequence"/>
</dbReference>
<sequence>MLFTDILCSRIMWKKPTSQSSSTAEYQRMSSQAGRRQPSSAFFQKCLLVADITAVVEDKQTRVFKRSVAKASDDNQCISIVTPKRTLDIRALTLEDFNILLRGLSQLVQESSCTQDYPS</sequence>
<reference evidence="2" key="3">
    <citation type="submission" date="2015-02" db="UniProtKB">
        <authorList>
            <consortium name="EnsemblProtists"/>
        </authorList>
    </citation>
    <scope>IDENTIFICATION</scope>
    <source>
        <strain evidence="2">DAOM BR144</strain>
    </source>
</reference>
<dbReference type="SUPFAM" id="SSF50729">
    <property type="entry name" value="PH domain-like"/>
    <property type="match status" value="1"/>
</dbReference>
<dbReference type="VEuPathDB" id="FungiDB:PYU1_G014778"/>
<dbReference type="eggNOG" id="ENOG502T2EP">
    <property type="taxonomic scope" value="Eukaryota"/>
</dbReference>
<dbReference type="InParanoid" id="K3XC60"/>
<reference evidence="3" key="2">
    <citation type="submission" date="2010-04" db="EMBL/GenBank/DDBJ databases">
        <authorList>
            <person name="Buell R."/>
            <person name="Hamilton J."/>
            <person name="Hostetler J."/>
        </authorList>
    </citation>
    <scope>NUCLEOTIDE SEQUENCE [LARGE SCALE GENOMIC DNA]</scope>
    <source>
        <strain evidence="3">DAOM:BR144</strain>
    </source>
</reference>
<evidence type="ECO:0000313" key="2">
    <source>
        <dbReference type="EnsemblProtists" id="PYU1_T014809"/>
    </source>
</evidence>
<name>K3XC60_GLOUD</name>
<evidence type="ECO:0000256" key="1">
    <source>
        <dbReference type="SAM" id="MobiDB-lite"/>
    </source>
</evidence>
<dbReference type="InterPro" id="IPR011993">
    <property type="entry name" value="PH-like_dom_sf"/>
</dbReference>